<dbReference type="SUPFAM" id="SSF57667">
    <property type="entry name" value="beta-beta-alpha zinc fingers"/>
    <property type="match status" value="2"/>
</dbReference>
<feature type="compositionally biased region" description="Pro residues" evidence="9">
    <location>
        <begin position="580"/>
        <end position="589"/>
    </location>
</feature>
<reference evidence="12 13" key="1">
    <citation type="submission" date="2025-04" db="UniProtKB">
        <authorList>
            <consortium name="RefSeq"/>
        </authorList>
    </citation>
    <scope>IDENTIFICATION</scope>
    <source>
        <tissue evidence="12 13">Sperm</tissue>
    </source>
</reference>
<keyword evidence="5" id="KW-0862">Zinc</keyword>
<evidence type="ECO:0000256" key="4">
    <source>
        <dbReference type="ARBA" id="ARBA00022771"/>
    </source>
</evidence>
<keyword evidence="3" id="KW-0677">Repeat</keyword>
<dbReference type="InterPro" id="IPR013087">
    <property type="entry name" value="Znf_C2H2_type"/>
</dbReference>
<keyword evidence="11" id="KW-1185">Reference proteome</keyword>
<accession>A0AAJ7U184</accession>
<evidence type="ECO:0000256" key="9">
    <source>
        <dbReference type="SAM" id="MobiDB-lite"/>
    </source>
</evidence>
<evidence type="ECO:0000313" key="12">
    <source>
        <dbReference type="RefSeq" id="XP_032826784.1"/>
    </source>
</evidence>
<evidence type="ECO:0000256" key="8">
    <source>
        <dbReference type="PROSITE-ProRule" id="PRU00042"/>
    </source>
</evidence>
<feature type="domain" description="C2H2-type" evidence="10">
    <location>
        <begin position="522"/>
        <end position="549"/>
    </location>
</feature>
<dbReference type="GO" id="GO:0005634">
    <property type="term" value="C:nucleus"/>
    <property type="evidence" value="ECO:0007669"/>
    <property type="project" value="UniProtKB-SubCell"/>
</dbReference>
<evidence type="ECO:0000259" key="10">
    <source>
        <dbReference type="PROSITE" id="PS50157"/>
    </source>
</evidence>
<feature type="domain" description="C2H2-type" evidence="10">
    <location>
        <begin position="550"/>
        <end position="577"/>
    </location>
</feature>
<dbReference type="PROSITE" id="PS50157">
    <property type="entry name" value="ZINC_FINGER_C2H2_2"/>
    <property type="match status" value="3"/>
</dbReference>
<evidence type="ECO:0000256" key="2">
    <source>
        <dbReference type="ARBA" id="ARBA00022723"/>
    </source>
</evidence>
<dbReference type="InterPro" id="IPR036236">
    <property type="entry name" value="Znf_C2H2_sf"/>
</dbReference>
<evidence type="ECO:0000256" key="3">
    <source>
        <dbReference type="ARBA" id="ARBA00022737"/>
    </source>
</evidence>
<organism evidence="11 13">
    <name type="scientific">Petromyzon marinus</name>
    <name type="common">Sea lamprey</name>
    <dbReference type="NCBI Taxonomy" id="7757"/>
    <lineage>
        <taxon>Eukaryota</taxon>
        <taxon>Metazoa</taxon>
        <taxon>Chordata</taxon>
        <taxon>Craniata</taxon>
        <taxon>Vertebrata</taxon>
        <taxon>Cyclostomata</taxon>
        <taxon>Hyperoartia</taxon>
        <taxon>Petromyzontiformes</taxon>
        <taxon>Petromyzontidae</taxon>
        <taxon>Petromyzon</taxon>
    </lineage>
</organism>
<dbReference type="Pfam" id="PF00096">
    <property type="entry name" value="zf-C2H2"/>
    <property type="match status" value="2"/>
</dbReference>
<dbReference type="SMART" id="SM00355">
    <property type="entry name" value="ZnF_C2H2"/>
    <property type="match status" value="3"/>
</dbReference>
<dbReference type="RefSeq" id="XP_032826785.1">
    <property type="nucleotide sequence ID" value="XM_032970894.1"/>
</dbReference>
<evidence type="ECO:0000256" key="7">
    <source>
        <dbReference type="ARBA" id="ARBA00023242"/>
    </source>
</evidence>
<dbReference type="Gene3D" id="3.30.160.60">
    <property type="entry name" value="Classic Zinc Finger"/>
    <property type="match status" value="3"/>
</dbReference>
<dbReference type="FunFam" id="3.30.160.60:FF:001450">
    <property type="entry name" value="zinc finger protein 774"/>
    <property type="match status" value="1"/>
</dbReference>
<feature type="region of interest" description="Disordered" evidence="9">
    <location>
        <begin position="570"/>
        <end position="589"/>
    </location>
</feature>
<feature type="region of interest" description="Disordered" evidence="9">
    <location>
        <begin position="239"/>
        <end position="260"/>
    </location>
</feature>
<dbReference type="GO" id="GO:0000978">
    <property type="term" value="F:RNA polymerase II cis-regulatory region sequence-specific DNA binding"/>
    <property type="evidence" value="ECO:0007669"/>
    <property type="project" value="TreeGrafter"/>
</dbReference>
<evidence type="ECO:0000256" key="1">
    <source>
        <dbReference type="ARBA" id="ARBA00004123"/>
    </source>
</evidence>
<dbReference type="RefSeq" id="XP_032826784.1">
    <property type="nucleotide sequence ID" value="XM_032970893.1"/>
</dbReference>
<protein>
    <submittedName>
        <fullName evidence="12 13">Uncharacterized protein LOC116951962 isoform X1</fullName>
    </submittedName>
</protein>
<name>A0AAJ7U184_PETMA</name>
<feature type="region of interest" description="Disordered" evidence="9">
    <location>
        <begin position="372"/>
        <end position="433"/>
    </location>
</feature>
<dbReference type="PANTHER" id="PTHR23235:SF120">
    <property type="entry name" value="KRUPPEL-LIKE FACTOR 15"/>
    <property type="match status" value="1"/>
</dbReference>
<keyword evidence="2" id="KW-0479">Metal-binding</keyword>
<sequence>MACPLVADPRGDFPTWLATQGMKLKFAEAMERELGISDYEELLACAEDTQVMAELFGAAREKLPFAFYAVLRRILKAVSSGKRGKARLAQSVMEVAVHPFMNSLLEAIVGTLNSLSHELLQSADRFSCLEPTMYTGEQAEADEALRSTNNSSCVVEEAPVEDSAFLAEEDPAETWEQGVEHAWVERHSPASAGPWSEPVESQLDVPPDFHEAEKEQRSHGSWGRLQVKTEIIPEDFVNATRGGAGEPPPAPPSPGAGARDAVDADELDTVLGDVKNEMYRGLPKARVGSDHSAGLEAEVAAEEEEEEVVPVSRAWKAFAPPDTPSERYYAVVHNASRAPCQSFEGALIADASNGGLSSRSRHYFPHRLIPHEDQHHQQQQHHHQQQQHQQQQQHHQQQQHNQQQQQQQQQQPQRRRRQQHNQQQQADARSPALLKSFDSATGTYRLSYDAAGAAMDAACGGQMQRAAAVVDGGIGGTTACRDAAGSGVAGEPSLVCTLCGKGFGRARNLRLHMRTHTGERPYRCEFCGRSFAHPFAYSQHKRIHTGEKPYSCDVCGKAFARRFTLSCHRNTHGERHRLPPQQPPPPTHQ</sequence>
<dbReference type="PROSITE" id="PS00028">
    <property type="entry name" value="ZINC_FINGER_C2H2_1"/>
    <property type="match status" value="3"/>
</dbReference>
<keyword evidence="7" id="KW-0539">Nucleus</keyword>
<keyword evidence="6" id="KW-0238">DNA-binding</keyword>
<dbReference type="PANTHER" id="PTHR23235">
    <property type="entry name" value="KRUEPPEL-LIKE TRANSCRIPTION FACTOR"/>
    <property type="match status" value="1"/>
</dbReference>
<evidence type="ECO:0000256" key="6">
    <source>
        <dbReference type="ARBA" id="ARBA00023125"/>
    </source>
</evidence>
<evidence type="ECO:0000313" key="11">
    <source>
        <dbReference type="Proteomes" id="UP001318040"/>
    </source>
</evidence>
<dbReference type="KEGG" id="pmrn:116951962"/>
<gene>
    <name evidence="12 13" type="primary">LOC116951962</name>
</gene>
<feature type="compositionally biased region" description="Low complexity" evidence="9">
    <location>
        <begin position="386"/>
        <end position="412"/>
    </location>
</feature>
<evidence type="ECO:0000313" key="13">
    <source>
        <dbReference type="RefSeq" id="XP_032826785.1"/>
    </source>
</evidence>
<comment type="subcellular location">
    <subcellularLocation>
        <location evidence="1">Nucleus</location>
    </subcellularLocation>
</comment>
<dbReference type="FunFam" id="3.30.160.60:FF:000690">
    <property type="entry name" value="Zinc finger protein 354C"/>
    <property type="match status" value="2"/>
</dbReference>
<dbReference type="Proteomes" id="UP001318040">
    <property type="component" value="Chromosome 44"/>
</dbReference>
<keyword evidence="4 8" id="KW-0863">Zinc-finger</keyword>
<dbReference type="AlphaFoldDB" id="A0AAJ7U184"/>
<proteinExistence type="predicted"/>
<dbReference type="GeneID" id="116951962"/>
<feature type="domain" description="C2H2-type" evidence="10">
    <location>
        <begin position="494"/>
        <end position="521"/>
    </location>
</feature>
<dbReference type="GO" id="GO:0008270">
    <property type="term" value="F:zinc ion binding"/>
    <property type="evidence" value="ECO:0007669"/>
    <property type="project" value="UniProtKB-KW"/>
</dbReference>
<dbReference type="GO" id="GO:0000981">
    <property type="term" value="F:DNA-binding transcription factor activity, RNA polymerase II-specific"/>
    <property type="evidence" value="ECO:0007669"/>
    <property type="project" value="TreeGrafter"/>
</dbReference>
<evidence type="ECO:0000256" key="5">
    <source>
        <dbReference type="ARBA" id="ARBA00022833"/>
    </source>
</evidence>